<name>A0A2I0X3W2_9ASPA</name>
<gene>
    <name evidence="1" type="ORF">MA16_Dca026459</name>
</gene>
<evidence type="ECO:0000313" key="1">
    <source>
        <dbReference type="EMBL" id="PKU82614.1"/>
    </source>
</evidence>
<proteinExistence type="predicted"/>
<organism evidence="1 2">
    <name type="scientific">Dendrobium catenatum</name>
    <dbReference type="NCBI Taxonomy" id="906689"/>
    <lineage>
        <taxon>Eukaryota</taxon>
        <taxon>Viridiplantae</taxon>
        <taxon>Streptophyta</taxon>
        <taxon>Embryophyta</taxon>
        <taxon>Tracheophyta</taxon>
        <taxon>Spermatophyta</taxon>
        <taxon>Magnoliopsida</taxon>
        <taxon>Liliopsida</taxon>
        <taxon>Asparagales</taxon>
        <taxon>Orchidaceae</taxon>
        <taxon>Epidendroideae</taxon>
        <taxon>Malaxideae</taxon>
        <taxon>Dendrobiinae</taxon>
        <taxon>Dendrobium</taxon>
    </lineage>
</organism>
<keyword evidence="2" id="KW-1185">Reference proteome</keyword>
<reference evidence="1 2" key="1">
    <citation type="journal article" date="2016" name="Sci. Rep.">
        <title>The Dendrobium catenatum Lindl. genome sequence provides insights into polysaccharide synthase, floral development and adaptive evolution.</title>
        <authorList>
            <person name="Zhang G.Q."/>
            <person name="Xu Q."/>
            <person name="Bian C."/>
            <person name="Tsai W.C."/>
            <person name="Yeh C.M."/>
            <person name="Liu K.W."/>
            <person name="Yoshida K."/>
            <person name="Zhang L.S."/>
            <person name="Chang S.B."/>
            <person name="Chen F."/>
            <person name="Shi Y."/>
            <person name="Su Y.Y."/>
            <person name="Zhang Y.Q."/>
            <person name="Chen L.J."/>
            <person name="Yin Y."/>
            <person name="Lin M."/>
            <person name="Huang H."/>
            <person name="Deng H."/>
            <person name="Wang Z.W."/>
            <person name="Zhu S.L."/>
            <person name="Zhao X."/>
            <person name="Deng C."/>
            <person name="Niu S.C."/>
            <person name="Huang J."/>
            <person name="Wang M."/>
            <person name="Liu G.H."/>
            <person name="Yang H.J."/>
            <person name="Xiao X.J."/>
            <person name="Hsiao Y.Y."/>
            <person name="Wu W.L."/>
            <person name="Chen Y.Y."/>
            <person name="Mitsuda N."/>
            <person name="Ohme-Takagi M."/>
            <person name="Luo Y.B."/>
            <person name="Van de Peer Y."/>
            <person name="Liu Z.J."/>
        </authorList>
    </citation>
    <scope>NUCLEOTIDE SEQUENCE [LARGE SCALE GENOMIC DNA]</scope>
    <source>
        <tissue evidence="1">The whole plant</tissue>
    </source>
</reference>
<reference evidence="1 2" key="2">
    <citation type="journal article" date="2017" name="Nature">
        <title>The Apostasia genome and the evolution of orchids.</title>
        <authorList>
            <person name="Zhang G.Q."/>
            <person name="Liu K.W."/>
            <person name="Li Z."/>
            <person name="Lohaus R."/>
            <person name="Hsiao Y.Y."/>
            <person name="Niu S.C."/>
            <person name="Wang J.Y."/>
            <person name="Lin Y.C."/>
            <person name="Xu Q."/>
            <person name="Chen L.J."/>
            <person name="Yoshida K."/>
            <person name="Fujiwara S."/>
            <person name="Wang Z.W."/>
            <person name="Zhang Y.Q."/>
            <person name="Mitsuda N."/>
            <person name="Wang M."/>
            <person name="Liu G.H."/>
            <person name="Pecoraro L."/>
            <person name="Huang H.X."/>
            <person name="Xiao X.J."/>
            <person name="Lin M."/>
            <person name="Wu X.Y."/>
            <person name="Wu W.L."/>
            <person name="Chen Y.Y."/>
            <person name="Chang S.B."/>
            <person name="Sakamoto S."/>
            <person name="Ohme-Takagi M."/>
            <person name="Yagi M."/>
            <person name="Zeng S.J."/>
            <person name="Shen C.Y."/>
            <person name="Yeh C.M."/>
            <person name="Luo Y.B."/>
            <person name="Tsai W.C."/>
            <person name="Van de Peer Y."/>
            <person name="Liu Z.J."/>
        </authorList>
    </citation>
    <scope>NUCLEOTIDE SEQUENCE [LARGE SCALE GENOMIC DNA]</scope>
    <source>
        <tissue evidence="1">The whole plant</tissue>
    </source>
</reference>
<sequence length="116" mass="13144">MCRGFIWSKNNDKAGIHYASWELLCRPKIEGGRGMFSASLRVGPLCAKFAWNFLTKLNSLLNLILKAKYGDDVWSGTVKQCCSPTWKIITMGAVFLKKVVRWEVSNGNSIKWLQDT</sequence>
<protein>
    <submittedName>
        <fullName evidence="1">Ribonuclease H protein</fullName>
    </submittedName>
</protein>
<evidence type="ECO:0000313" key="2">
    <source>
        <dbReference type="Proteomes" id="UP000233837"/>
    </source>
</evidence>
<dbReference type="Proteomes" id="UP000233837">
    <property type="component" value="Unassembled WGS sequence"/>
</dbReference>
<accession>A0A2I0X3W2</accession>
<dbReference type="EMBL" id="KZ502179">
    <property type="protein sequence ID" value="PKU82614.1"/>
    <property type="molecule type" value="Genomic_DNA"/>
</dbReference>
<dbReference type="AlphaFoldDB" id="A0A2I0X3W2"/>